<sequence>MSSTSQICVKKEEKCGKDSSSSNKDTVTDEEMVKRAKRALLADAGRFKQGNASSDIKRRPPTSIVNTQFLGRLLNQPNRGRIAKPNPKKTNSTKNKVKK</sequence>
<proteinExistence type="predicted"/>
<keyword evidence="2" id="KW-1185">Reference proteome</keyword>
<dbReference type="WBParaSite" id="PSU_v2.g3455.t1">
    <property type="protein sequence ID" value="PSU_v2.g3455.t1"/>
    <property type="gene ID" value="PSU_v2.g3455"/>
</dbReference>
<dbReference type="AlphaFoldDB" id="A0A914YTH1"/>
<organism evidence="2 3">
    <name type="scientific">Panagrolaimus superbus</name>
    <dbReference type="NCBI Taxonomy" id="310955"/>
    <lineage>
        <taxon>Eukaryota</taxon>
        <taxon>Metazoa</taxon>
        <taxon>Ecdysozoa</taxon>
        <taxon>Nematoda</taxon>
        <taxon>Chromadorea</taxon>
        <taxon>Rhabditida</taxon>
        <taxon>Tylenchina</taxon>
        <taxon>Panagrolaimomorpha</taxon>
        <taxon>Panagrolaimoidea</taxon>
        <taxon>Panagrolaimidae</taxon>
        <taxon>Panagrolaimus</taxon>
    </lineage>
</organism>
<reference evidence="3" key="1">
    <citation type="submission" date="2022-11" db="UniProtKB">
        <authorList>
            <consortium name="WormBaseParasite"/>
        </authorList>
    </citation>
    <scope>IDENTIFICATION</scope>
</reference>
<protein>
    <submittedName>
        <fullName evidence="3">Uncharacterized protein</fullName>
    </submittedName>
</protein>
<feature type="region of interest" description="Disordered" evidence="1">
    <location>
        <begin position="1"/>
        <end position="31"/>
    </location>
</feature>
<accession>A0A914YTH1</accession>
<feature type="compositionally biased region" description="Low complexity" evidence="1">
    <location>
        <begin position="84"/>
        <end position="99"/>
    </location>
</feature>
<evidence type="ECO:0000256" key="1">
    <source>
        <dbReference type="SAM" id="MobiDB-lite"/>
    </source>
</evidence>
<feature type="region of interest" description="Disordered" evidence="1">
    <location>
        <begin position="44"/>
        <end position="99"/>
    </location>
</feature>
<name>A0A914YTH1_9BILA</name>
<dbReference type="Proteomes" id="UP000887577">
    <property type="component" value="Unplaced"/>
</dbReference>
<evidence type="ECO:0000313" key="2">
    <source>
        <dbReference type="Proteomes" id="UP000887577"/>
    </source>
</evidence>
<evidence type="ECO:0000313" key="3">
    <source>
        <dbReference type="WBParaSite" id="PSU_v2.g3455.t1"/>
    </source>
</evidence>